<evidence type="ECO:0000259" key="1">
    <source>
        <dbReference type="Pfam" id="PF00561"/>
    </source>
</evidence>
<feature type="domain" description="AB hydrolase-1" evidence="1">
    <location>
        <begin position="63"/>
        <end position="167"/>
    </location>
</feature>
<name>A0A3N4VEM0_9RHOB</name>
<dbReference type="Gene3D" id="3.40.50.1820">
    <property type="entry name" value="alpha/beta hydrolase"/>
    <property type="match status" value="1"/>
</dbReference>
<dbReference type="RefSeq" id="WP_170162662.1">
    <property type="nucleotide sequence ID" value="NZ_RKQK01000001.1"/>
</dbReference>
<protein>
    <submittedName>
        <fullName evidence="2">Pimeloyl-ACP methyl ester carboxylesterase</fullName>
    </submittedName>
</protein>
<dbReference type="GO" id="GO:0016020">
    <property type="term" value="C:membrane"/>
    <property type="evidence" value="ECO:0007669"/>
    <property type="project" value="TreeGrafter"/>
</dbReference>
<dbReference type="PANTHER" id="PTHR43798">
    <property type="entry name" value="MONOACYLGLYCEROL LIPASE"/>
    <property type="match status" value="1"/>
</dbReference>
<dbReference type="InterPro" id="IPR050266">
    <property type="entry name" value="AB_hydrolase_sf"/>
</dbReference>
<dbReference type="InterPro" id="IPR029058">
    <property type="entry name" value="AB_hydrolase_fold"/>
</dbReference>
<gene>
    <name evidence="2" type="ORF">EDD53_0492</name>
</gene>
<dbReference type="Proteomes" id="UP000269689">
    <property type="component" value="Unassembled WGS sequence"/>
</dbReference>
<dbReference type="PRINTS" id="PR00111">
    <property type="entry name" value="ABHYDROLASE"/>
</dbReference>
<dbReference type="SUPFAM" id="SSF53474">
    <property type="entry name" value="alpha/beta-Hydrolases"/>
    <property type="match status" value="1"/>
</dbReference>
<proteinExistence type="predicted"/>
<reference evidence="2 3" key="1">
    <citation type="submission" date="2018-11" db="EMBL/GenBank/DDBJ databases">
        <title>Genomic Encyclopedia of Type Strains, Phase IV (KMG-IV): sequencing the most valuable type-strain genomes for metagenomic binning, comparative biology and taxonomic classification.</title>
        <authorList>
            <person name="Goeker M."/>
        </authorList>
    </citation>
    <scope>NUCLEOTIDE SEQUENCE [LARGE SCALE GENOMIC DNA]</scope>
    <source>
        <strain evidence="2 3">DSM 104731</strain>
    </source>
</reference>
<dbReference type="EMBL" id="RKQK01000001">
    <property type="protein sequence ID" value="RPE71374.1"/>
    <property type="molecule type" value="Genomic_DNA"/>
</dbReference>
<organism evidence="2 3">
    <name type="scientific">Pacificibacter maritimus</name>
    <dbReference type="NCBI Taxonomy" id="762213"/>
    <lineage>
        <taxon>Bacteria</taxon>
        <taxon>Pseudomonadati</taxon>
        <taxon>Pseudomonadota</taxon>
        <taxon>Alphaproteobacteria</taxon>
        <taxon>Rhodobacterales</taxon>
        <taxon>Roseobacteraceae</taxon>
        <taxon>Pacificibacter</taxon>
    </lineage>
</organism>
<keyword evidence="3" id="KW-1185">Reference proteome</keyword>
<dbReference type="AlphaFoldDB" id="A0A3N4VEM0"/>
<dbReference type="InterPro" id="IPR000073">
    <property type="entry name" value="AB_hydrolase_1"/>
</dbReference>
<accession>A0A3N4VEM0</accession>
<comment type="caution">
    <text evidence="2">The sequence shown here is derived from an EMBL/GenBank/DDBJ whole genome shotgun (WGS) entry which is preliminary data.</text>
</comment>
<dbReference type="Pfam" id="PF00561">
    <property type="entry name" value="Abhydrolase_1"/>
    <property type="match status" value="1"/>
</dbReference>
<evidence type="ECO:0000313" key="2">
    <source>
        <dbReference type="EMBL" id="RPE71374.1"/>
    </source>
</evidence>
<dbReference type="PANTHER" id="PTHR43798:SF33">
    <property type="entry name" value="HYDROLASE, PUTATIVE (AFU_ORTHOLOGUE AFUA_2G14860)-RELATED"/>
    <property type="match status" value="1"/>
</dbReference>
<sequence>MKQKTLVLSIFIGLILLVVVTGVIATKRIRQAEKLAPMRGQMVTGKGGATVHVETYGPARAQPLILIHGMSGSTYDMTYSLLPEIEDEFRVYVVDRPGFGHSPMLEHGEDLLSQARAIREAVFALDARKPIVLGQSYGGAVALRMALDAPESLSALVLVSSPSHEWEGPVAPLYRVMTTPVVGPALAWLICAFVPKSYIASQIDDVFAPQSAPDGYIDAFQPLMSLRPETAQLNARQRVAIKPQIVEMALRYPTIGIPVESLHGTADTTVPNLIHAIPLDNRMQVNRLTELGGIGHMPHHVAVDEVEQAIHRAAARASLD</sequence>
<evidence type="ECO:0000313" key="3">
    <source>
        <dbReference type="Proteomes" id="UP000269689"/>
    </source>
</evidence>